<dbReference type="EMBL" id="PIXR01000019">
    <property type="protein sequence ID" value="TBU09917.1"/>
    <property type="molecule type" value="Genomic_DNA"/>
</dbReference>
<gene>
    <name evidence="1" type="ORF">CWI39_0019p0040</name>
</gene>
<comment type="caution">
    <text evidence="1">The sequence shown here is derived from an EMBL/GenBank/DDBJ whole genome shotgun (WGS) entry which is preliminary data.</text>
</comment>
<dbReference type="Proteomes" id="UP000293045">
    <property type="component" value="Unassembled WGS sequence"/>
</dbReference>
<dbReference type="AlphaFoldDB" id="A0A4Q9LP18"/>
<accession>A0A4Q9LP18</accession>
<name>A0A4Q9LP18_9MICR</name>
<dbReference type="VEuPathDB" id="MicrosporidiaDB:CWI36_0056p0050"/>
<evidence type="ECO:0000313" key="1">
    <source>
        <dbReference type="EMBL" id="TBU09917.1"/>
    </source>
</evidence>
<evidence type="ECO:0000313" key="2">
    <source>
        <dbReference type="Proteomes" id="UP000293045"/>
    </source>
</evidence>
<proteinExistence type="predicted"/>
<protein>
    <submittedName>
        <fullName evidence="1">Uncharacterized protein</fullName>
    </submittedName>
</protein>
<sequence>MYTAAVNKEKTKRLYNDEIRSEMLNDPFVYYISMTCLCTFIKHNFLCKIIEEKLDLPYPPIYDQNLNDSFFAHYNLQHLFEYEKDIMKLFIFLRDEESVKWILMFEIRILYTFFSFFKQYLQNYSEKFNEHPCLQNMLKRYVQKNMTISMEEYDKSFPERRKMEIKILEFDLDAYLEKENAVLASENDQDKPKMNFLDKKCSISEDKKTHETENSATFGSPLDSILICSKEQFDRQDFNKENLHANSDSKSYQPSVEINIAADQRDVQILNPGAIDVETDGIQPDILNRIYKSDTKDGLRLYMENIFKNLFLSNSPISSENTEFSHYKKSNAYKRHKEMCKNEKLESTDTIFSFFYKMLFLKYESQWKDLLSFIPATSYMGYTNILAYLDDFILCLDFQKEVTNETFFISIEDSVFPKMYLDEIVLVFDIDDTLFPTSYWTNKYPNFGMDESYESSDSILREIVDDNPKKEDICNSSNN</sequence>
<reference evidence="1 2" key="1">
    <citation type="submission" date="2017-12" db="EMBL/GenBank/DDBJ databases">
        <authorList>
            <person name="Pombert J.-F."/>
            <person name="Haag K.L."/>
            <person name="Ebert D."/>
        </authorList>
    </citation>
    <scope>NUCLEOTIDE SEQUENCE [LARGE SCALE GENOMIC DNA]</scope>
    <source>
        <strain evidence="1">IL-BN-2</strain>
    </source>
</reference>
<dbReference type="VEuPathDB" id="MicrosporidiaDB:CWI39_0019p0040"/>
<organism evidence="1 2">
    <name type="scientific">Hamiltosporidium magnivora</name>
    <dbReference type="NCBI Taxonomy" id="148818"/>
    <lineage>
        <taxon>Eukaryota</taxon>
        <taxon>Fungi</taxon>
        <taxon>Fungi incertae sedis</taxon>
        <taxon>Microsporidia</taxon>
        <taxon>Dubosqiidae</taxon>
        <taxon>Hamiltosporidium</taxon>
    </lineage>
</organism>